<protein>
    <submittedName>
        <fullName evidence="3">Uncharacterized protein</fullName>
    </submittedName>
</protein>
<feature type="region of interest" description="Disordered" evidence="1">
    <location>
        <begin position="1"/>
        <end position="35"/>
    </location>
</feature>
<accession>A0A0P1FQY8</accession>
<reference evidence="3 5" key="2">
    <citation type="submission" date="2015-09" db="EMBL/GenBank/DDBJ databases">
        <authorList>
            <consortium name="Swine Surveillance"/>
        </authorList>
    </citation>
    <scope>NUCLEOTIDE SEQUENCE [LARGE SCALE GENOMIC DNA]</scope>
    <source>
        <strain evidence="3 5">5120</strain>
    </source>
</reference>
<evidence type="ECO:0000313" key="3">
    <source>
        <dbReference type="EMBL" id="CUH70913.1"/>
    </source>
</evidence>
<evidence type="ECO:0000313" key="4">
    <source>
        <dbReference type="Proteomes" id="UP000051086"/>
    </source>
</evidence>
<dbReference type="InterPro" id="IPR045386">
    <property type="entry name" value="DUF6525"/>
</dbReference>
<dbReference type="EMBL" id="CYSC01000016">
    <property type="protein sequence ID" value="CUH70913.1"/>
    <property type="molecule type" value="Genomic_DNA"/>
</dbReference>
<gene>
    <name evidence="2" type="ORF">TL5118_03849</name>
    <name evidence="3" type="ORF">TL5120_00693</name>
</gene>
<proteinExistence type="predicted"/>
<dbReference type="Pfam" id="PF20135">
    <property type="entry name" value="DUF6525"/>
    <property type="match status" value="1"/>
</dbReference>
<reference evidence="2 4" key="1">
    <citation type="submission" date="2015-09" db="EMBL/GenBank/DDBJ databases">
        <authorList>
            <person name="Rodrigo-Torres L."/>
            <person name="Arahal D.R."/>
        </authorList>
    </citation>
    <scope>NUCLEOTIDE SEQUENCE [LARGE SCALE GENOMIC DNA]</scope>
    <source>
        <strain evidence="2 4">CECT 5118</strain>
    </source>
</reference>
<dbReference type="RefSeq" id="WP_058242247.1">
    <property type="nucleotide sequence ID" value="NZ_CYSB01000041.1"/>
</dbReference>
<dbReference type="Proteomes" id="UP000051086">
    <property type="component" value="Unassembled WGS sequence"/>
</dbReference>
<sequence>MPSNAQVGKRARKCGNLGQTGLRRRKRRGDPMRDYDSLPPALRSWLQQAVLPWSPHSCRRIWATALQTGATQAEALAQLDRLEAATLNRARTA</sequence>
<dbReference type="Proteomes" id="UP000051887">
    <property type="component" value="Unassembled WGS sequence"/>
</dbReference>
<dbReference type="EMBL" id="CYSB01000041">
    <property type="protein sequence ID" value="CUH69879.1"/>
    <property type="molecule type" value="Genomic_DNA"/>
</dbReference>
<evidence type="ECO:0000313" key="5">
    <source>
        <dbReference type="Proteomes" id="UP000051887"/>
    </source>
</evidence>
<evidence type="ECO:0000313" key="2">
    <source>
        <dbReference type="EMBL" id="CUH69879.1"/>
    </source>
</evidence>
<name>A0A0P1FQY8_9RHOB</name>
<dbReference type="AlphaFoldDB" id="A0A0P1FQY8"/>
<keyword evidence="4" id="KW-1185">Reference proteome</keyword>
<evidence type="ECO:0000256" key="1">
    <source>
        <dbReference type="SAM" id="MobiDB-lite"/>
    </source>
</evidence>
<organism evidence="3 5">
    <name type="scientific">Thalassovita autumnalis</name>
    <dbReference type="NCBI Taxonomy" id="2072972"/>
    <lineage>
        <taxon>Bacteria</taxon>
        <taxon>Pseudomonadati</taxon>
        <taxon>Pseudomonadota</taxon>
        <taxon>Alphaproteobacteria</taxon>
        <taxon>Rhodobacterales</taxon>
        <taxon>Roseobacteraceae</taxon>
        <taxon>Thalassovita</taxon>
    </lineage>
</organism>